<dbReference type="Gene3D" id="3.40.50.300">
    <property type="entry name" value="P-loop containing nucleotide triphosphate hydrolases"/>
    <property type="match status" value="1"/>
</dbReference>
<reference evidence="5 6" key="1">
    <citation type="submission" date="2023-07" db="EMBL/GenBank/DDBJ databases">
        <title>Sequencing the genomes of 1000 actinobacteria strains.</title>
        <authorList>
            <person name="Klenk H.-P."/>
        </authorList>
    </citation>
    <scope>NUCLEOTIDE SEQUENCE [LARGE SCALE GENOMIC DNA]</scope>
    <source>
        <strain evidence="5 6">DSM 46740</strain>
    </source>
</reference>
<dbReference type="EMBL" id="JAUSQU010000001">
    <property type="protein sequence ID" value="MDP9842159.1"/>
    <property type="molecule type" value="Genomic_DNA"/>
</dbReference>
<proteinExistence type="predicted"/>
<dbReference type="RefSeq" id="WP_307556081.1">
    <property type="nucleotide sequence ID" value="NZ_JAUSQU010000001.1"/>
</dbReference>
<dbReference type="Pfam" id="PF00005">
    <property type="entry name" value="ABC_tran"/>
    <property type="match status" value="1"/>
</dbReference>
<dbReference type="InterPro" id="IPR003439">
    <property type="entry name" value="ABC_transporter-like_ATP-bd"/>
</dbReference>
<dbReference type="PANTHER" id="PTHR43875:SF15">
    <property type="entry name" value="TREHALOSE IMPORT ATP-BINDING PROTEIN SUGC"/>
    <property type="match status" value="1"/>
</dbReference>
<sequence length="214" mass="23639">MPGLRLQLDGLSWEHGQDKRTLKPDQLVVDTGDTAVVLARDAADIHAFTDVLLGQTWPLTGTIWIAGREVTSLPTEDRGIALVPAGGGLFPHLTIEQNIGFAVRRRHRDGFRRGQVNYVAGRLNLHGILSWRPHDLSPDERLRVALARAMCHWQAAMAVVIEDHSGYTPCHAAVSESLKAYPDLPILVVSDDRHRVETLRAPAVSWEVVDADES</sequence>
<keyword evidence="2" id="KW-1278">Translocase</keyword>
<dbReference type="InterPro" id="IPR047641">
    <property type="entry name" value="ABC_transpr_MalK/UgpC-like"/>
</dbReference>
<evidence type="ECO:0000313" key="6">
    <source>
        <dbReference type="Proteomes" id="UP001225356"/>
    </source>
</evidence>
<dbReference type="SUPFAM" id="SSF52540">
    <property type="entry name" value="P-loop containing nucleoside triphosphate hydrolases"/>
    <property type="match status" value="1"/>
</dbReference>
<comment type="caution">
    <text evidence="5">The sequence shown here is derived from an EMBL/GenBank/DDBJ whole genome shotgun (WGS) entry which is preliminary data.</text>
</comment>
<evidence type="ECO:0000313" key="5">
    <source>
        <dbReference type="EMBL" id="MDP9842159.1"/>
    </source>
</evidence>
<evidence type="ECO:0000256" key="2">
    <source>
        <dbReference type="ARBA" id="ARBA00022967"/>
    </source>
</evidence>
<organism evidence="5 6">
    <name type="scientific">Streptosporangium lutulentum</name>
    <dbReference type="NCBI Taxonomy" id="1461250"/>
    <lineage>
        <taxon>Bacteria</taxon>
        <taxon>Bacillati</taxon>
        <taxon>Actinomycetota</taxon>
        <taxon>Actinomycetes</taxon>
        <taxon>Streptosporangiales</taxon>
        <taxon>Streptosporangiaceae</taxon>
        <taxon>Streptosporangium</taxon>
    </lineage>
</organism>
<gene>
    <name evidence="5" type="ORF">J2853_001370</name>
</gene>
<evidence type="ECO:0000256" key="3">
    <source>
        <dbReference type="ARBA" id="ARBA00023136"/>
    </source>
</evidence>
<name>A0ABT9Q5Z4_9ACTN</name>
<protein>
    <submittedName>
        <fullName evidence="5">ABC-type thiamine transport system ATPase subunit</fullName>
    </submittedName>
</protein>
<keyword evidence="6" id="KW-1185">Reference proteome</keyword>
<evidence type="ECO:0000259" key="4">
    <source>
        <dbReference type="Pfam" id="PF00005"/>
    </source>
</evidence>
<feature type="domain" description="ABC transporter" evidence="4">
    <location>
        <begin position="50"/>
        <end position="152"/>
    </location>
</feature>
<dbReference type="PANTHER" id="PTHR43875">
    <property type="entry name" value="MALTODEXTRIN IMPORT ATP-BINDING PROTEIN MSMX"/>
    <property type="match status" value="1"/>
</dbReference>
<keyword evidence="3" id="KW-0472">Membrane</keyword>
<accession>A0ABT9Q5Z4</accession>
<keyword evidence="1" id="KW-1003">Cell membrane</keyword>
<dbReference type="InterPro" id="IPR027417">
    <property type="entry name" value="P-loop_NTPase"/>
</dbReference>
<dbReference type="Proteomes" id="UP001225356">
    <property type="component" value="Unassembled WGS sequence"/>
</dbReference>
<evidence type="ECO:0000256" key="1">
    <source>
        <dbReference type="ARBA" id="ARBA00022475"/>
    </source>
</evidence>